<organism evidence="2 3">
    <name type="scientific">Finegoldia magna</name>
    <name type="common">Peptostreptococcus magnus</name>
    <dbReference type="NCBI Taxonomy" id="1260"/>
    <lineage>
        <taxon>Bacteria</taxon>
        <taxon>Bacillati</taxon>
        <taxon>Bacillota</taxon>
        <taxon>Tissierellia</taxon>
        <taxon>Tissierellales</taxon>
        <taxon>Peptoniphilaceae</taxon>
        <taxon>Finegoldia</taxon>
    </lineage>
</organism>
<sequence>MKIIISPAKTFKIRKIKNKNCDCLYESKKNELVSIIKEKSAEELKKLWKCSDKIAEESYNLYQNFDAEPKGCAILSFDGIQYQYMDVTSLDEKHLEYLEEHLRILSGLYGILRPLDEISKYRLDFEDKLINLYEFWENEIRNHFKGEEIIDLASKEYGQNIYKYLDKTPVKIDFKEEVFVEGDIKLKTKATPSKILRGRMVNYMARNNVEDIEQLKKFSYDGYNYSEDYSDINKLVFVKSKVFD</sequence>
<dbReference type="GO" id="GO:0005829">
    <property type="term" value="C:cytosol"/>
    <property type="evidence" value="ECO:0007669"/>
    <property type="project" value="TreeGrafter"/>
</dbReference>
<dbReference type="HAMAP" id="MF_00652">
    <property type="entry name" value="UPF0246"/>
    <property type="match status" value="1"/>
</dbReference>
<dbReference type="AlphaFoldDB" id="A0A233V401"/>
<dbReference type="PANTHER" id="PTHR30283:SF4">
    <property type="entry name" value="PEROXIDE STRESS RESISTANCE PROTEIN YAAA"/>
    <property type="match status" value="1"/>
</dbReference>
<dbReference type="InterPro" id="IPR005583">
    <property type="entry name" value="YaaA"/>
</dbReference>
<evidence type="ECO:0000256" key="1">
    <source>
        <dbReference type="HAMAP-Rule" id="MF_00652"/>
    </source>
</evidence>
<dbReference type="NCBIfam" id="NF002543">
    <property type="entry name" value="PRK02101.1-4"/>
    <property type="match status" value="1"/>
</dbReference>
<comment type="similarity">
    <text evidence="1">Belongs to the UPF0246 family.</text>
</comment>
<dbReference type="PANTHER" id="PTHR30283">
    <property type="entry name" value="PEROXIDE STRESS RESPONSE PROTEIN YAAA"/>
    <property type="match status" value="1"/>
</dbReference>
<reference evidence="3" key="1">
    <citation type="submission" date="2017-04" db="EMBL/GenBank/DDBJ databases">
        <title>Finegoldia magna isolated from orthopedic joint implant-associated infections.</title>
        <authorList>
            <person name="Bjorklund S."/>
            <person name="Bruggemann H."/>
            <person name="Jensen A."/>
            <person name="Hellmark B."/>
            <person name="Soderquist B."/>
        </authorList>
    </citation>
    <scope>NUCLEOTIDE SEQUENCE [LARGE SCALE GENOMIC DNA]</scope>
    <source>
        <strain evidence="3">CCUG 54800</strain>
    </source>
</reference>
<accession>A0A233V401</accession>
<gene>
    <name evidence="2" type="ORF">B9N49_06005</name>
</gene>
<evidence type="ECO:0000313" key="2">
    <source>
        <dbReference type="EMBL" id="OXZ27129.1"/>
    </source>
</evidence>
<dbReference type="Pfam" id="PF03883">
    <property type="entry name" value="H2O2_YaaD"/>
    <property type="match status" value="1"/>
</dbReference>
<dbReference type="RefSeq" id="WP_094205948.1">
    <property type="nucleotide sequence ID" value="NZ_NDYC01000026.1"/>
</dbReference>
<protein>
    <recommendedName>
        <fullName evidence="1">UPF0246 protein B9N49_06005</fullName>
    </recommendedName>
</protein>
<comment type="caution">
    <text evidence="2">The sequence shown here is derived from an EMBL/GenBank/DDBJ whole genome shotgun (WGS) entry which is preliminary data.</text>
</comment>
<dbReference type="EMBL" id="NDYC01000026">
    <property type="protein sequence ID" value="OXZ27129.1"/>
    <property type="molecule type" value="Genomic_DNA"/>
</dbReference>
<proteinExistence type="inferred from homology"/>
<evidence type="ECO:0000313" key="3">
    <source>
        <dbReference type="Proteomes" id="UP000215413"/>
    </source>
</evidence>
<dbReference type="Proteomes" id="UP000215413">
    <property type="component" value="Unassembled WGS sequence"/>
</dbReference>
<name>A0A233V401_FINMA</name>
<dbReference type="GO" id="GO:0033194">
    <property type="term" value="P:response to hydroperoxide"/>
    <property type="evidence" value="ECO:0007669"/>
    <property type="project" value="TreeGrafter"/>
</dbReference>